<dbReference type="InterPro" id="IPR023753">
    <property type="entry name" value="FAD/NAD-binding_dom"/>
</dbReference>
<reference evidence="23" key="1">
    <citation type="submission" date="2022-01" db="EMBL/GenBank/DDBJ databases">
        <authorList>
            <person name="Criscuolo A."/>
        </authorList>
    </citation>
    <scope>NUCLEOTIDE SEQUENCE</scope>
    <source>
        <strain evidence="23">CIP111893</strain>
    </source>
</reference>
<evidence type="ECO:0000256" key="6">
    <source>
        <dbReference type="ARBA" id="ARBA00022485"/>
    </source>
</evidence>
<dbReference type="InterPro" id="IPR007419">
    <property type="entry name" value="BFD-like_2Fe2S-bd_dom"/>
</dbReference>
<dbReference type="Pfam" id="PF18267">
    <property type="entry name" value="Rubredoxin_C"/>
    <property type="match status" value="1"/>
</dbReference>
<dbReference type="InterPro" id="IPR052034">
    <property type="entry name" value="NasD-like"/>
</dbReference>
<keyword evidence="9" id="KW-0001">2Fe-2S</keyword>
<keyword evidence="13" id="KW-0408">Iron</keyword>
<dbReference type="Pfam" id="PF04324">
    <property type="entry name" value="Fer2_BFD"/>
    <property type="match status" value="2"/>
</dbReference>
<keyword evidence="6" id="KW-0004">4Fe-4S</keyword>
<comment type="cofactor">
    <cofactor evidence="3 17">
        <name>FAD</name>
        <dbReference type="ChEBI" id="CHEBI:57692"/>
    </cofactor>
</comment>
<dbReference type="PRINTS" id="PR00397">
    <property type="entry name" value="SIROHAEM"/>
</dbReference>
<comment type="cofactor">
    <cofactor evidence="1">
        <name>siroheme</name>
        <dbReference type="ChEBI" id="CHEBI:60052"/>
    </cofactor>
</comment>
<dbReference type="CDD" id="cd19944">
    <property type="entry name" value="NirB_Fer2_BFD-like_2"/>
    <property type="match status" value="1"/>
</dbReference>
<sequence>MKKKVVLIGNGMAGVSCIEQLLKLSPNLYDITIFGSEPHPNYNRILLSSVLAGDADMKDIVINDWSWYEENHITLHTGHTVSKIDTARKLVSTDGGISVPYDELIVATGSLPFMLPLPGADKEGVIAFRDIKDCETMIETAKKHKKAVVIGGGLLGLEAARGLLNLNMEVSVVHIHEYVMERQLDQTASIMLRAELERQGMKFLLKKNTDSILGKKRVTGVRFTDGMEVDADLVVMAVGIRPNIALAKSSGIEINRGIVVNDFLETSVPNIYAVGECVEHRGVAYGLVAPLYEQGAVLAKRLAGIETGGYQGSVVSTKLKVSGVDVFSAGAYADGPDTRAVRVQDDFEGIYKKAVIKDGKVIGAVLFGDISDGSRLFAMIRNGEDVTGKEKEVLLGEGGGKTKSGVDLVAAMSDDEIVCGCNGVSKGAIVQAIQEKGCSSINDIKACTKASGSCGGCKPLVGDVLTYVLGADGVKSVKEGICGCTTLGRDEVVEAIRSMRLTTSKEVMNVLEWSNTEGCSKCRPALNYYLGMVWPEEHEDERESRFVNERNHANIQKDGTYSVVPRMYGGVTTPKDLKKIAEIAEKYEVPLVKVTGGQRIDLLGVKKEDLPGMWADLDMPSGYAYGKTLRTVKTCVGSTFCRFGTQDSIGMGIQLEKRFERLSTPAKVKMAVSGCPRNCAEATIKDFGVVAIDGGWELHVGGNGGTKLRGTDLLCKVKTEEEVLEWSGAYLQYYRETGKYNERTAEWLERVGLDTVKAALESREDRLALVGRIEKALDLMKEPWREIIEKPELRRTFEPMDTQAAPSIL</sequence>
<evidence type="ECO:0000256" key="7">
    <source>
        <dbReference type="ARBA" id="ARBA00022617"/>
    </source>
</evidence>
<dbReference type="PROSITE" id="PS51257">
    <property type="entry name" value="PROKAR_LIPOPROTEIN"/>
    <property type="match status" value="1"/>
</dbReference>
<evidence type="ECO:0000256" key="3">
    <source>
        <dbReference type="ARBA" id="ARBA00001974"/>
    </source>
</evidence>
<evidence type="ECO:0000259" key="20">
    <source>
        <dbReference type="Pfam" id="PF04324"/>
    </source>
</evidence>
<evidence type="ECO:0000313" key="23">
    <source>
        <dbReference type="EMBL" id="CAH1216397.1"/>
    </source>
</evidence>
<keyword evidence="15 17" id="KW-0534">Nitrate assimilation</keyword>
<protein>
    <submittedName>
        <fullName evidence="23">Nitrite reductase [NAD(P)H]</fullName>
        <ecNumber evidence="23">1.7.1.4</ecNumber>
    </submittedName>
</protein>
<dbReference type="PRINTS" id="PR00411">
    <property type="entry name" value="PNDRDTASEI"/>
</dbReference>
<comment type="cofactor">
    <cofactor evidence="2">
        <name>[4Fe-4S] cluster</name>
        <dbReference type="ChEBI" id="CHEBI:49883"/>
    </cofactor>
</comment>
<dbReference type="SUPFAM" id="SSF55124">
    <property type="entry name" value="Nitrite/Sulfite reductase N-terminal domain-like"/>
    <property type="match status" value="1"/>
</dbReference>
<evidence type="ECO:0000256" key="10">
    <source>
        <dbReference type="ARBA" id="ARBA00022723"/>
    </source>
</evidence>
<evidence type="ECO:0000256" key="14">
    <source>
        <dbReference type="ARBA" id="ARBA00023014"/>
    </source>
</evidence>
<evidence type="ECO:0000256" key="4">
    <source>
        <dbReference type="ARBA" id="ARBA00005096"/>
    </source>
</evidence>
<comment type="similarity">
    <text evidence="5">Belongs to the nitrite and sulfite reductase 4Fe-4S domain family.</text>
</comment>
<dbReference type="PRINTS" id="PR00368">
    <property type="entry name" value="FADPNR"/>
</dbReference>
<keyword evidence="10" id="KW-0479">Metal-binding</keyword>
<dbReference type="Gene3D" id="1.10.10.1100">
    <property type="entry name" value="BFD-like [2Fe-2S]-binding domain"/>
    <property type="match status" value="1"/>
</dbReference>
<dbReference type="InterPro" id="IPR017121">
    <property type="entry name" value="Nitrite_Rdtase_lsu"/>
</dbReference>
<dbReference type="PANTHER" id="PTHR43809">
    <property type="entry name" value="NITRITE REDUCTASE (NADH) LARGE SUBUNIT"/>
    <property type="match status" value="1"/>
</dbReference>
<evidence type="ECO:0000313" key="24">
    <source>
        <dbReference type="Proteomes" id="UP000838686"/>
    </source>
</evidence>
<evidence type="ECO:0000259" key="22">
    <source>
        <dbReference type="Pfam" id="PF18267"/>
    </source>
</evidence>
<dbReference type="InterPro" id="IPR006066">
    <property type="entry name" value="NO2/SO3_Rdtase_FeS/sirohaem_BS"/>
</dbReference>
<dbReference type="PIRSF" id="PIRSF037149">
    <property type="entry name" value="NirB"/>
    <property type="match status" value="1"/>
</dbReference>
<dbReference type="Gene3D" id="3.50.50.60">
    <property type="entry name" value="FAD/NAD(P)-binding domain"/>
    <property type="match status" value="2"/>
</dbReference>
<name>A0ABN8GTW0_9BACL</name>
<evidence type="ECO:0000256" key="5">
    <source>
        <dbReference type="ARBA" id="ARBA00010429"/>
    </source>
</evidence>
<comment type="caution">
    <text evidence="23">The sequence shown here is derived from an EMBL/GenBank/DDBJ whole genome shotgun (WGS) entry which is preliminary data.</text>
</comment>
<dbReference type="Gene3D" id="3.30.390.30">
    <property type="match status" value="1"/>
</dbReference>
<evidence type="ECO:0000256" key="12">
    <source>
        <dbReference type="ARBA" id="ARBA00023002"/>
    </source>
</evidence>
<dbReference type="InterPro" id="IPR036188">
    <property type="entry name" value="FAD/NAD-bd_sf"/>
</dbReference>
<dbReference type="Pfam" id="PF03460">
    <property type="entry name" value="NIR_SIR_ferr"/>
    <property type="match status" value="1"/>
</dbReference>
<dbReference type="Gene3D" id="3.90.480.10">
    <property type="entry name" value="Sulfite Reductase Hemoprotein,Domain 2"/>
    <property type="match status" value="1"/>
</dbReference>
<dbReference type="RefSeq" id="WP_236344444.1">
    <property type="nucleotide sequence ID" value="NZ_CAKMMF010000026.1"/>
</dbReference>
<dbReference type="PANTHER" id="PTHR43809:SF1">
    <property type="entry name" value="NITRITE REDUCTASE (NADH) LARGE SUBUNIT"/>
    <property type="match status" value="1"/>
</dbReference>
<keyword evidence="8 17" id="KW-0285">Flavoprotein</keyword>
<evidence type="ECO:0000256" key="13">
    <source>
        <dbReference type="ARBA" id="ARBA00023004"/>
    </source>
</evidence>
<dbReference type="InterPro" id="IPR045854">
    <property type="entry name" value="NO2/SO3_Rdtase_4Fe4S_sf"/>
</dbReference>
<evidence type="ECO:0000256" key="8">
    <source>
        <dbReference type="ARBA" id="ARBA00022630"/>
    </source>
</evidence>
<evidence type="ECO:0000256" key="17">
    <source>
        <dbReference type="PIRNR" id="PIRNR037149"/>
    </source>
</evidence>
<evidence type="ECO:0000256" key="1">
    <source>
        <dbReference type="ARBA" id="ARBA00001929"/>
    </source>
</evidence>
<feature type="domain" description="Nitrite/sulphite reductase 4Fe-4S" evidence="18">
    <location>
        <begin position="626"/>
        <end position="763"/>
    </location>
</feature>
<evidence type="ECO:0000256" key="2">
    <source>
        <dbReference type="ARBA" id="ARBA00001966"/>
    </source>
</evidence>
<dbReference type="Gene3D" id="3.30.413.10">
    <property type="entry name" value="Sulfite Reductase Hemoprotein, domain 1"/>
    <property type="match status" value="1"/>
</dbReference>
<proteinExistence type="inferred from homology"/>
<feature type="domain" description="FAD/NAD(P)-binding" evidence="21">
    <location>
        <begin position="3"/>
        <end position="278"/>
    </location>
</feature>
<feature type="domain" description="NADH-rubredoxin oxidoreductase C-terminal" evidence="22">
    <location>
        <begin position="316"/>
        <end position="383"/>
    </location>
</feature>
<keyword evidence="14" id="KW-0411">Iron-sulfur</keyword>
<dbReference type="Proteomes" id="UP000838686">
    <property type="component" value="Unassembled WGS sequence"/>
</dbReference>
<evidence type="ECO:0000259" key="19">
    <source>
        <dbReference type="Pfam" id="PF03460"/>
    </source>
</evidence>
<dbReference type="SUPFAM" id="SSF51905">
    <property type="entry name" value="FAD/NAD(P)-binding domain"/>
    <property type="match status" value="2"/>
</dbReference>
<keyword evidence="11 17" id="KW-0274">FAD</keyword>
<dbReference type="InterPro" id="IPR012744">
    <property type="entry name" value="Nitri_red_NirB"/>
</dbReference>
<accession>A0ABN8GTW0</accession>
<keyword evidence="12 23" id="KW-0560">Oxidoreductase</keyword>
<dbReference type="PROSITE" id="PS00365">
    <property type="entry name" value="NIR_SIR"/>
    <property type="match status" value="1"/>
</dbReference>
<dbReference type="Pfam" id="PF07992">
    <property type="entry name" value="Pyr_redox_2"/>
    <property type="match status" value="1"/>
</dbReference>
<evidence type="ECO:0000256" key="11">
    <source>
        <dbReference type="ARBA" id="ARBA00022827"/>
    </source>
</evidence>
<dbReference type="InterPro" id="IPR005117">
    <property type="entry name" value="NiRdtase/SiRdtase_haem-b_fer"/>
</dbReference>
<dbReference type="GO" id="GO:0008942">
    <property type="term" value="F:nitrite reductase [NAD(P)H] activity"/>
    <property type="evidence" value="ECO:0007669"/>
    <property type="project" value="UniProtKB-EC"/>
</dbReference>
<dbReference type="InterPro" id="IPR041575">
    <property type="entry name" value="Rubredoxin_C"/>
</dbReference>
<comment type="cofactor">
    <cofactor evidence="16">
        <name>[2Fe-2S] cluster</name>
        <dbReference type="ChEBI" id="CHEBI:190135"/>
    </cofactor>
</comment>
<dbReference type="InterPro" id="IPR036136">
    <property type="entry name" value="Nit/Sulf_reduc_fer-like_dom_sf"/>
</dbReference>
<dbReference type="InterPro" id="IPR006067">
    <property type="entry name" value="NO2/SO3_Rdtase_4Fe4S_dom"/>
</dbReference>
<feature type="domain" description="BFD-like [2Fe-2S]-binding" evidence="20">
    <location>
        <begin position="417"/>
        <end position="465"/>
    </location>
</feature>
<evidence type="ECO:0000256" key="16">
    <source>
        <dbReference type="ARBA" id="ARBA00034078"/>
    </source>
</evidence>
<comment type="pathway">
    <text evidence="4">Nitrogen metabolism; nitrate reduction (assimilation).</text>
</comment>
<organism evidence="23 24">
    <name type="scientific">Paenibacillus plantiphilus</name>
    <dbReference type="NCBI Taxonomy" id="2905650"/>
    <lineage>
        <taxon>Bacteria</taxon>
        <taxon>Bacillati</taxon>
        <taxon>Bacillota</taxon>
        <taxon>Bacilli</taxon>
        <taxon>Bacillales</taxon>
        <taxon>Paenibacillaceae</taxon>
        <taxon>Paenibacillus</taxon>
    </lineage>
</organism>
<evidence type="ECO:0000256" key="9">
    <source>
        <dbReference type="ARBA" id="ARBA00022714"/>
    </source>
</evidence>
<dbReference type="InterPro" id="IPR016156">
    <property type="entry name" value="FAD/NAD-linked_Rdtase_dimer_sf"/>
</dbReference>
<dbReference type="Pfam" id="PF01077">
    <property type="entry name" value="NIR_SIR"/>
    <property type="match status" value="1"/>
</dbReference>
<dbReference type="NCBIfam" id="TIGR02374">
    <property type="entry name" value="nitri_red_nirB"/>
    <property type="match status" value="1"/>
</dbReference>
<evidence type="ECO:0000256" key="15">
    <source>
        <dbReference type="ARBA" id="ARBA00023063"/>
    </source>
</evidence>
<dbReference type="CDD" id="cd19943">
    <property type="entry name" value="NirB_Fer2_BFD-like_1"/>
    <property type="match status" value="1"/>
</dbReference>
<evidence type="ECO:0000259" key="18">
    <source>
        <dbReference type="Pfam" id="PF01077"/>
    </source>
</evidence>
<dbReference type="EMBL" id="CAKMMF010000026">
    <property type="protein sequence ID" value="CAH1216397.1"/>
    <property type="molecule type" value="Genomic_DNA"/>
</dbReference>
<gene>
    <name evidence="23" type="primary">nasD_3</name>
    <name evidence="23" type="ORF">PAECIP111893_04114</name>
</gene>
<keyword evidence="7" id="KW-0349">Heme</keyword>
<keyword evidence="24" id="KW-1185">Reference proteome</keyword>
<dbReference type="EC" id="1.7.1.4" evidence="23"/>
<feature type="domain" description="Nitrite/Sulfite reductase ferredoxin-like" evidence="19">
    <location>
        <begin position="556"/>
        <end position="618"/>
    </location>
</feature>
<dbReference type="InterPro" id="IPR041854">
    <property type="entry name" value="BFD-like_2Fe2S-bd_dom_sf"/>
</dbReference>
<dbReference type="SUPFAM" id="SSF56014">
    <property type="entry name" value="Nitrite and sulphite reductase 4Fe-4S domain-like"/>
    <property type="match status" value="1"/>
</dbReference>
<evidence type="ECO:0000259" key="21">
    <source>
        <dbReference type="Pfam" id="PF07992"/>
    </source>
</evidence>
<feature type="domain" description="BFD-like [2Fe-2S]-binding" evidence="20">
    <location>
        <begin position="481"/>
        <end position="530"/>
    </location>
</feature>